<dbReference type="Proteomes" id="UP000270219">
    <property type="component" value="Unassembled WGS sequence"/>
</dbReference>
<dbReference type="AlphaFoldDB" id="A0A498DEA0"/>
<dbReference type="EMBL" id="RCHR01000007">
    <property type="protein sequence ID" value="RLL41709.1"/>
    <property type="molecule type" value="Genomic_DNA"/>
</dbReference>
<proteinExistence type="predicted"/>
<gene>
    <name evidence="1" type="ORF">D8M04_16685</name>
</gene>
<dbReference type="InterPro" id="IPR019644">
    <property type="entry name" value="DUF2508"/>
</dbReference>
<comment type="caution">
    <text evidence="1">The sequence shown here is derived from an EMBL/GenBank/DDBJ whole genome shotgun (WGS) entry which is preliminary data.</text>
</comment>
<keyword evidence="2" id="KW-1185">Reference proteome</keyword>
<name>A0A498DEA0_9BACI</name>
<organism evidence="1 2">
    <name type="scientific">Oceanobacillus piezotolerans</name>
    <dbReference type="NCBI Taxonomy" id="2448030"/>
    <lineage>
        <taxon>Bacteria</taxon>
        <taxon>Bacillati</taxon>
        <taxon>Bacillota</taxon>
        <taxon>Bacilli</taxon>
        <taxon>Bacillales</taxon>
        <taxon>Bacillaceae</taxon>
        <taxon>Oceanobacillus</taxon>
    </lineage>
</organism>
<dbReference type="OrthoDB" id="2166610at2"/>
<protein>
    <submittedName>
        <fullName evidence="1">DUF2508 family protein</fullName>
    </submittedName>
</protein>
<dbReference type="RefSeq" id="WP_121524549.1">
    <property type="nucleotide sequence ID" value="NZ_RCHR01000007.1"/>
</dbReference>
<accession>A0A498DEA0</accession>
<sequence>MGKGKKRKRMDIDRELLETIVELEKEWKQIRMIMNKSIESSQVVGMHLALAEAKYMFAFREARRRNLRAIR</sequence>
<dbReference type="Pfam" id="PF10704">
    <property type="entry name" value="DUF2508"/>
    <property type="match status" value="1"/>
</dbReference>
<evidence type="ECO:0000313" key="1">
    <source>
        <dbReference type="EMBL" id="RLL41709.1"/>
    </source>
</evidence>
<reference evidence="1 2" key="1">
    <citation type="submission" date="2018-10" db="EMBL/GenBank/DDBJ databases">
        <title>Oceanobacillus sp. YLB-02 draft genome.</title>
        <authorList>
            <person name="Yu L."/>
        </authorList>
    </citation>
    <scope>NUCLEOTIDE SEQUENCE [LARGE SCALE GENOMIC DNA]</scope>
    <source>
        <strain evidence="1 2">YLB-02</strain>
    </source>
</reference>
<evidence type="ECO:0000313" key="2">
    <source>
        <dbReference type="Proteomes" id="UP000270219"/>
    </source>
</evidence>